<organism evidence="2 3">
    <name type="scientific">Ulvibacterium marinum</name>
    <dbReference type="NCBI Taxonomy" id="2419782"/>
    <lineage>
        <taxon>Bacteria</taxon>
        <taxon>Pseudomonadati</taxon>
        <taxon>Bacteroidota</taxon>
        <taxon>Flavobacteriia</taxon>
        <taxon>Flavobacteriales</taxon>
        <taxon>Flavobacteriaceae</taxon>
        <taxon>Ulvibacterium</taxon>
    </lineage>
</organism>
<dbReference type="AlphaFoldDB" id="A0A3B0CBP2"/>
<reference evidence="2 3" key="1">
    <citation type="submission" date="2018-10" db="EMBL/GenBank/DDBJ databases">
        <title>Ulvibacterium marinum gen. nov., sp. nov., a novel marine bacterium of the family Flavobacteriaceae, isolated from a culture of the green alga Ulva prolifera.</title>
        <authorList>
            <person name="Zhang Z."/>
        </authorList>
    </citation>
    <scope>NUCLEOTIDE SEQUENCE [LARGE SCALE GENOMIC DNA]</scope>
    <source>
        <strain evidence="2 3">CCMM003</strain>
    </source>
</reference>
<accession>A0A3B0CBP2</accession>
<dbReference type="Proteomes" id="UP000276603">
    <property type="component" value="Unassembled WGS sequence"/>
</dbReference>
<comment type="caution">
    <text evidence="2">The sequence shown here is derived from an EMBL/GenBank/DDBJ whole genome shotgun (WGS) entry which is preliminary data.</text>
</comment>
<evidence type="ECO:0000313" key="2">
    <source>
        <dbReference type="EMBL" id="RKN83502.1"/>
    </source>
</evidence>
<name>A0A3B0CBP2_9FLAO</name>
<dbReference type="EMBL" id="RBCJ01000001">
    <property type="protein sequence ID" value="RKN83502.1"/>
    <property type="molecule type" value="Genomic_DNA"/>
</dbReference>
<feature type="transmembrane region" description="Helical" evidence="1">
    <location>
        <begin position="37"/>
        <end position="55"/>
    </location>
</feature>
<evidence type="ECO:0000313" key="3">
    <source>
        <dbReference type="Proteomes" id="UP000276603"/>
    </source>
</evidence>
<gene>
    <name evidence="2" type="ORF">D7Z94_06705</name>
</gene>
<keyword evidence="1" id="KW-1133">Transmembrane helix</keyword>
<sequence length="59" mass="6677">MRTSFAPLLSGLIVAIPTAIDFYLSSFLIGELFGGEIYLAVLFIMSMFFVFAKIFRVYK</sequence>
<keyword evidence="3" id="KW-1185">Reference proteome</keyword>
<keyword evidence="1" id="KW-0472">Membrane</keyword>
<protein>
    <submittedName>
        <fullName evidence="2">Uncharacterized protein</fullName>
    </submittedName>
</protein>
<evidence type="ECO:0000256" key="1">
    <source>
        <dbReference type="SAM" id="Phobius"/>
    </source>
</evidence>
<proteinExistence type="predicted"/>
<keyword evidence="1" id="KW-0812">Transmembrane</keyword>